<dbReference type="GeneID" id="37023418"/>
<name>A0A316VR82_9BASI</name>
<evidence type="ECO:0000313" key="2">
    <source>
        <dbReference type="Proteomes" id="UP000245771"/>
    </source>
</evidence>
<reference evidence="1 2" key="1">
    <citation type="journal article" date="2018" name="Mol. Biol. Evol.">
        <title>Broad Genomic Sampling Reveals a Smut Pathogenic Ancestry of the Fungal Clade Ustilaginomycotina.</title>
        <authorList>
            <person name="Kijpornyongpan T."/>
            <person name="Mondo S.J."/>
            <person name="Barry K."/>
            <person name="Sandor L."/>
            <person name="Lee J."/>
            <person name="Lipzen A."/>
            <person name="Pangilinan J."/>
            <person name="LaButti K."/>
            <person name="Hainaut M."/>
            <person name="Henrissat B."/>
            <person name="Grigoriev I.V."/>
            <person name="Spatafora J.W."/>
            <person name="Aime M.C."/>
        </authorList>
    </citation>
    <scope>NUCLEOTIDE SEQUENCE [LARGE SCALE GENOMIC DNA]</scope>
    <source>
        <strain evidence="1 2">MCA 3882</strain>
    </source>
</reference>
<sequence>MASLISLSDSLSQWVEQTSEHHDNPVRPVHAKTEKYFEWDNGSAKVKSEGILRPDSNLVSGQIERVPLGPSSHPTFKINFDLLYGDGRKTNFIPVEDTRMLYKKFLKKPRPFPAGKAETKDKKAFQGAYGITYITLSIPTPVWVYIVESVITDIKKRTDVTRDPNLAHRFRTTYVEVNRGYTTFHADMKDKIPRSDVNDVTNKMKANWVNASGLGYLGVHLSQVRNPEKSITWELKFRMYRLDNERYYNA</sequence>
<dbReference type="Proteomes" id="UP000245771">
    <property type="component" value="Unassembled WGS sequence"/>
</dbReference>
<proteinExistence type="predicted"/>
<evidence type="ECO:0000313" key="1">
    <source>
        <dbReference type="EMBL" id="PWN38005.1"/>
    </source>
</evidence>
<protein>
    <submittedName>
        <fullName evidence="1">Uncharacterized protein</fullName>
    </submittedName>
</protein>
<dbReference type="RefSeq" id="XP_025358307.1">
    <property type="nucleotide sequence ID" value="XM_025501637.1"/>
</dbReference>
<organism evidence="1 2">
    <name type="scientific">Meira miltonrushii</name>
    <dbReference type="NCBI Taxonomy" id="1280837"/>
    <lineage>
        <taxon>Eukaryota</taxon>
        <taxon>Fungi</taxon>
        <taxon>Dikarya</taxon>
        <taxon>Basidiomycota</taxon>
        <taxon>Ustilaginomycotina</taxon>
        <taxon>Exobasidiomycetes</taxon>
        <taxon>Exobasidiales</taxon>
        <taxon>Brachybasidiaceae</taxon>
        <taxon>Meira</taxon>
    </lineage>
</organism>
<dbReference type="EMBL" id="KZ819602">
    <property type="protein sequence ID" value="PWN38005.1"/>
    <property type="molecule type" value="Genomic_DNA"/>
</dbReference>
<keyword evidence="2" id="KW-1185">Reference proteome</keyword>
<dbReference type="InParanoid" id="A0A316VR82"/>
<gene>
    <name evidence="1" type="ORF">FA14DRAFT_188042</name>
</gene>
<dbReference type="AlphaFoldDB" id="A0A316VR82"/>
<accession>A0A316VR82</accession>